<dbReference type="PROSITE" id="PS01045">
    <property type="entry name" value="SQUALEN_PHYTOEN_SYN_2"/>
    <property type="match status" value="1"/>
</dbReference>
<dbReference type="InterPro" id="IPR008949">
    <property type="entry name" value="Isoprenoid_synthase_dom_sf"/>
</dbReference>
<keyword evidence="3" id="KW-0808">Transferase</keyword>
<comment type="cofactor">
    <cofactor evidence="5">
        <name>ATP</name>
        <dbReference type="ChEBI" id="CHEBI:30616"/>
    </cofactor>
</comment>
<dbReference type="InterPro" id="IPR044843">
    <property type="entry name" value="Trans_IPPS_bact-type"/>
</dbReference>
<name>A0A2T4Z2K4_9HYPH</name>
<dbReference type="EMBL" id="PZZL01000005">
    <property type="protein sequence ID" value="PTM54983.1"/>
    <property type="molecule type" value="Genomic_DNA"/>
</dbReference>
<dbReference type="InterPro" id="IPR033904">
    <property type="entry name" value="Trans_IPPS_HH"/>
</dbReference>
<comment type="caution">
    <text evidence="6">The sequence shown here is derived from an EMBL/GenBank/DDBJ whole genome shotgun (WGS) entry which is preliminary data.</text>
</comment>
<dbReference type="Gene3D" id="1.10.600.10">
    <property type="entry name" value="Farnesyl Diphosphate Synthase"/>
    <property type="match status" value="1"/>
</dbReference>
<dbReference type="RefSeq" id="WP_108177782.1">
    <property type="nucleotide sequence ID" value="NZ_PZZL01000005.1"/>
</dbReference>
<dbReference type="Pfam" id="PF00494">
    <property type="entry name" value="SQS_PSY"/>
    <property type="match status" value="1"/>
</dbReference>
<dbReference type="SFLD" id="SFLDS00005">
    <property type="entry name" value="Isoprenoid_Synthase_Type_I"/>
    <property type="match status" value="1"/>
</dbReference>
<evidence type="ECO:0000313" key="6">
    <source>
        <dbReference type="EMBL" id="PTM54983.1"/>
    </source>
</evidence>
<dbReference type="PROSITE" id="PS01044">
    <property type="entry name" value="SQUALEN_PHYTOEN_SYN_1"/>
    <property type="match status" value="1"/>
</dbReference>
<dbReference type="PANTHER" id="PTHR31480">
    <property type="entry name" value="BIFUNCTIONAL LYCOPENE CYCLASE/PHYTOENE SYNTHASE"/>
    <property type="match status" value="1"/>
</dbReference>
<dbReference type="FunFam" id="1.10.600.10:FF:000020">
    <property type="entry name" value="Phytoene synthase"/>
    <property type="match status" value="1"/>
</dbReference>
<sequence>MAARSRPDPADVAACRRLLQAGSRSFFAASLLLPASVREPATVLYAFCRVADDAVDLSPNSATAIARLHARLDGIFAGTPDEDPVDRALAIVVRVHDLPRSVFDALIEGLAWDVGGRTYETFSDLIAYCARVAGTVGTLMTLLMGRRDPRVLARACDLGVAMQLTNIARDVGEDARAGRIYLPLDWMAEAGLSPAAFLADPRFDRRIAGLVERLLAEADRLYRRSQSGIGALPGGCRPAIHAARLIYQEIGILLAARGYDSIAQRSVVPQGRKLALVGRALLDAGFASGPTRQKALAEVQFLIDAVRPEGGEGLMADQGLDRLMDIFERLAREPGSARTGRVLRPRRGRTRASRLTATA</sequence>
<dbReference type="SUPFAM" id="SSF48576">
    <property type="entry name" value="Terpenoid synthases"/>
    <property type="match status" value="1"/>
</dbReference>
<dbReference type="GO" id="GO:0051996">
    <property type="term" value="F:squalene synthase [NAD(P)H] activity"/>
    <property type="evidence" value="ECO:0007669"/>
    <property type="project" value="InterPro"/>
</dbReference>
<reference evidence="6 7" key="1">
    <citation type="submission" date="2018-04" db="EMBL/GenBank/DDBJ databases">
        <title>Genomic Encyclopedia of Archaeal and Bacterial Type Strains, Phase II (KMG-II): from individual species to whole genera.</title>
        <authorList>
            <person name="Goeker M."/>
        </authorList>
    </citation>
    <scope>NUCLEOTIDE SEQUENCE [LARGE SCALE GENOMIC DNA]</scope>
    <source>
        <strain evidence="6 7">DSM 25521</strain>
    </source>
</reference>
<comment type="pathway">
    <text evidence="1">Carotenoid biosynthesis; phytoene biosynthesis.</text>
</comment>
<dbReference type="AlphaFoldDB" id="A0A2T4Z2K4"/>
<dbReference type="GO" id="GO:0004311">
    <property type="term" value="F:geranylgeranyl diphosphate synthase activity"/>
    <property type="evidence" value="ECO:0007669"/>
    <property type="project" value="InterPro"/>
</dbReference>
<gene>
    <name evidence="6" type="ORF">C8P69_105133</name>
</gene>
<dbReference type="InterPro" id="IPR019845">
    <property type="entry name" value="Squalene/phytoene_synthase_CS"/>
</dbReference>
<dbReference type="Proteomes" id="UP000241808">
    <property type="component" value="Unassembled WGS sequence"/>
</dbReference>
<comment type="similarity">
    <text evidence="2">Belongs to the phytoene/squalene synthase family.</text>
</comment>
<dbReference type="InterPro" id="IPR002060">
    <property type="entry name" value="Squ/phyt_synthse"/>
</dbReference>
<evidence type="ECO:0000256" key="5">
    <source>
        <dbReference type="ARBA" id="ARBA00053028"/>
    </source>
</evidence>
<protein>
    <submittedName>
        <fullName evidence="6">Phytoene synthase</fullName>
    </submittedName>
</protein>
<proteinExistence type="inferred from homology"/>
<dbReference type="OrthoDB" id="9807580at2"/>
<evidence type="ECO:0000313" key="7">
    <source>
        <dbReference type="Proteomes" id="UP000241808"/>
    </source>
</evidence>
<keyword evidence="4" id="KW-0125">Carotenoid biosynthesis</keyword>
<evidence type="ECO:0000256" key="3">
    <source>
        <dbReference type="ARBA" id="ARBA00022679"/>
    </source>
</evidence>
<organism evidence="6 7">
    <name type="scientific">Phreatobacter oligotrophus</name>
    <dbReference type="NCBI Taxonomy" id="1122261"/>
    <lineage>
        <taxon>Bacteria</taxon>
        <taxon>Pseudomonadati</taxon>
        <taxon>Pseudomonadota</taxon>
        <taxon>Alphaproteobacteria</taxon>
        <taxon>Hyphomicrobiales</taxon>
        <taxon>Phreatobacteraceae</taxon>
        <taxon>Phreatobacter</taxon>
    </lineage>
</organism>
<dbReference type="CDD" id="cd00683">
    <property type="entry name" value="Trans_IPPS_HH"/>
    <property type="match status" value="1"/>
</dbReference>
<dbReference type="GO" id="GO:0016117">
    <property type="term" value="P:carotenoid biosynthetic process"/>
    <property type="evidence" value="ECO:0007669"/>
    <property type="project" value="UniProtKB-KW"/>
</dbReference>
<dbReference type="SFLD" id="SFLDG01212">
    <property type="entry name" value="Phytoene_synthase_like"/>
    <property type="match status" value="1"/>
</dbReference>
<evidence type="ECO:0000256" key="1">
    <source>
        <dbReference type="ARBA" id="ARBA00004684"/>
    </source>
</evidence>
<dbReference type="SFLD" id="SFLDG01018">
    <property type="entry name" value="Squalene/Phytoene_Synthase_Lik"/>
    <property type="match status" value="1"/>
</dbReference>
<keyword evidence="7" id="KW-1185">Reference proteome</keyword>
<evidence type="ECO:0000256" key="4">
    <source>
        <dbReference type="ARBA" id="ARBA00022746"/>
    </source>
</evidence>
<evidence type="ECO:0000256" key="2">
    <source>
        <dbReference type="ARBA" id="ARBA00006251"/>
    </source>
</evidence>
<accession>A0A2T4Z2K4</accession>